<accession>B4SBR6</accession>
<organism evidence="5 6">
    <name type="scientific">Pelodictyon phaeoclathratiforme (strain DSM 5477 / BU-1)</name>
    <dbReference type="NCBI Taxonomy" id="324925"/>
    <lineage>
        <taxon>Bacteria</taxon>
        <taxon>Pseudomonadati</taxon>
        <taxon>Chlorobiota</taxon>
        <taxon>Chlorobiia</taxon>
        <taxon>Chlorobiales</taxon>
        <taxon>Chlorobiaceae</taxon>
        <taxon>Chlorobium/Pelodictyon group</taxon>
        <taxon>Pelodictyon</taxon>
    </lineage>
</organism>
<reference evidence="5 6" key="1">
    <citation type="submission" date="2008-06" db="EMBL/GenBank/DDBJ databases">
        <title>Complete sequence of Pelodictyon phaeoclathratiforme BU-1.</title>
        <authorList>
            <consortium name="US DOE Joint Genome Institute"/>
            <person name="Lucas S."/>
            <person name="Copeland A."/>
            <person name="Lapidus A."/>
            <person name="Glavina del Rio T."/>
            <person name="Dalin E."/>
            <person name="Tice H."/>
            <person name="Bruce D."/>
            <person name="Goodwin L."/>
            <person name="Pitluck S."/>
            <person name="Schmutz J."/>
            <person name="Larimer F."/>
            <person name="Land M."/>
            <person name="Hauser L."/>
            <person name="Kyrpides N."/>
            <person name="Mikhailova N."/>
            <person name="Liu Z."/>
            <person name="Li T."/>
            <person name="Zhao F."/>
            <person name="Overmann J."/>
            <person name="Bryant D.A."/>
            <person name="Richardson P."/>
        </authorList>
    </citation>
    <scope>NUCLEOTIDE SEQUENCE [LARGE SCALE GENOMIC DNA]</scope>
    <source>
        <strain evidence="6">DSM 5477 / BU-1</strain>
    </source>
</reference>
<keyword evidence="3" id="KW-0472">Membrane</keyword>
<proteinExistence type="predicted"/>
<dbReference type="Pfam" id="PF13692">
    <property type="entry name" value="Glyco_trans_1_4"/>
    <property type="match status" value="1"/>
</dbReference>
<dbReference type="SUPFAM" id="SSF53756">
    <property type="entry name" value="UDP-Glycosyltransferase/glycogen phosphorylase"/>
    <property type="match status" value="1"/>
</dbReference>
<dbReference type="EMBL" id="CP001110">
    <property type="protein sequence ID" value="ACF42591.1"/>
    <property type="molecule type" value="Genomic_DNA"/>
</dbReference>
<feature type="transmembrane region" description="Helical" evidence="3">
    <location>
        <begin position="69"/>
        <end position="86"/>
    </location>
</feature>
<dbReference type="Pfam" id="PF13579">
    <property type="entry name" value="Glyco_trans_4_4"/>
    <property type="match status" value="1"/>
</dbReference>
<dbReference type="Gene3D" id="3.40.50.2000">
    <property type="entry name" value="Glycogen Phosphorylase B"/>
    <property type="match status" value="2"/>
</dbReference>
<dbReference type="CDD" id="cd03801">
    <property type="entry name" value="GT4_PimA-like"/>
    <property type="match status" value="1"/>
</dbReference>
<keyword evidence="3" id="KW-0812">Transmembrane</keyword>
<evidence type="ECO:0000313" key="6">
    <source>
        <dbReference type="Proteomes" id="UP000002724"/>
    </source>
</evidence>
<name>B4SBR6_PELPB</name>
<dbReference type="InterPro" id="IPR028098">
    <property type="entry name" value="Glyco_trans_4-like_N"/>
</dbReference>
<dbReference type="HOGENOM" id="CLU_009583_6_2_10"/>
<dbReference type="KEGG" id="pph:Ppha_0255"/>
<dbReference type="CAZy" id="GT4">
    <property type="family name" value="Glycosyltransferase Family 4"/>
</dbReference>
<dbReference type="Proteomes" id="UP000002724">
    <property type="component" value="Chromosome"/>
</dbReference>
<evidence type="ECO:0000256" key="2">
    <source>
        <dbReference type="ARBA" id="ARBA00022679"/>
    </source>
</evidence>
<keyword evidence="3" id="KW-1133">Transmembrane helix</keyword>
<dbReference type="STRING" id="324925.Ppha_0255"/>
<dbReference type="AlphaFoldDB" id="B4SBR6"/>
<dbReference type="PANTHER" id="PTHR12526">
    <property type="entry name" value="GLYCOSYLTRANSFERASE"/>
    <property type="match status" value="1"/>
</dbReference>
<keyword evidence="6" id="KW-1185">Reference proteome</keyword>
<feature type="domain" description="Glycosyltransferase subfamily 4-like N-terminal" evidence="4">
    <location>
        <begin position="2"/>
        <end position="137"/>
    </location>
</feature>
<dbReference type="eggNOG" id="COG0438">
    <property type="taxonomic scope" value="Bacteria"/>
</dbReference>
<evidence type="ECO:0000313" key="5">
    <source>
        <dbReference type="EMBL" id="ACF42591.1"/>
    </source>
</evidence>
<keyword evidence="2 5" id="KW-0808">Transferase</keyword>
<evidence type="ECO:0000259" key="4">
    <source>
        <dbReference type="Pfam" id="PF13579"/>
    </source>
</evidence>
<dbReference type="OrthoDB" id="9771846at2"/>
<keyword evidence="1" id="KW-0328">Glycosyltransferase</keyword>
<sequence length="358" mass="39986">MLRDALQDRGYDVTPVAFRALYPDFLVKGGVEEAQGADLTFFNESRLVLFNPISWFGAIRHLRSLKPDLLLVAYWSGFLAPLFFTIRRLTGIRMVVLLHNLSSHESFLFDPLMQRLLAASADGFLTLSEAVTKTVQRALPEIPLLQLFHPLYEPDGEHSSVQDARQALKLDAHSPVLLFFGYVRHYKGLDTMLRAMPAILQRDPALRLVVAGQFHEDHGIYRKLVAQLGIEGNVDFYPGYVSTERSALFFAAADAVVLPYRSATQSGVVQLAYGHGLPVIVTPAGALPEMVRPGKTGWVAPDCSAEGFAGAVGEFLNRRDKHELEAMRPAIEAFRRHFSWEVFAEQAGHFLEARAVRR</sequence>
<dbReference type="PANTHER" id="PTHR12526:SF510">
    <property type="entry name" value="D-INOSITOL 3-PHOSPHATE GLYCOSYLTRANSFERASE"/>
    <property type="match status" value="1"/>
</dbReference>
<gene>
    <name evidence="5" type="ordered locus">Ppha_0255</name>
</gene>
<evidence type="ECO:0000256" key="3">
    <source>
        <dbReference type="SAM" id="Phobius"/>
    </source>
</evidence>
<evidence type="ECO:0000256" key="1">
    <source>
        <dbReference type="ARBA" id="ARBA00022676"/>
    </source>
</evidence>
<dbReference type="GO" id="GO:0016757">
    <property type="term" value="F:glycosyltransferase activity"/>
    <property type="evidence" value="ECO:0007669"/>
    <property type="project" value="UniProtKB-KW"/>
</dbReference>
<protein>
    <submittedName>
        <fullName evidence="5">Glycosyl transferase group 1</fullName>
    </submittedName>
</protein>